<dbReference type="InterPro" id="IPR053272">
    <property type="entry name" value="STY_interacting-like"/>
</dbReference>
<dbReference type="InterPro" id="IPR000340">
    <property type="entry name" value="Dual-sp_phosphatase_cat-dom"/>
</dbReference>
<dbReference type="KEGG" id="tsr:106549628"/>
<dbReference type="GO" id="GO:0062030">
    <property type="term" value="P:negative regulation of stress granule assembly"/>
    <property type="evidence" value="ECO:0007669"/>
    <property type="project" value="TreeGrafter"/>
</dbReference>
<dbReference type="CTD" id="51657"/>
<protein>
    <submittedName>
        <fullName evidence="3 4">Serine/threonine/tyrosine-interacting-like protein 1</fullName>
    </submittedName>
</protein>
<dbReference type="GO" id="GO:2001244">
    <property type="term" value="P:positive regulation of intrinsic apoptotic signaling pathway"/>
    <property type="evidence" value="ECO:0007669"/>
    <property type="project" value="TreeGrafter"/>
</dbReference>
<dbReference type="GeneID" id="106549628"/>
<keyword evidence="2" id="KW-1185">Reference proteome</keyword>
<dbReference type="GO" id="GO:0019903">
    <property type="term" value="F:protein phosphatase binding"/>
    <property type="evidence" value="ECO:0007669"/>
    <property type="project" value="TreeGrafter"/>
</dbReference>
<dbReference type="RefSeq" id="XP_013922805.1">
    <property type="nucleotide sequence ID" value="XM_014067330.1"/>
</dbReference>
<dbReference type="PROSITE" id="PS50054">
    <property type="entry name" value="TYR_PHOSPHATASE_DUAL"/>
    <property type="match status" value="1"/>
</dbReference>
<feature type="domain" description="Tyrosine-protein phosphatase" evidence="1">
    <location>
        <begin position="179"/>
        <end position="321"/>
    </location>
</feature>
<name>A0A6I9YFW2_9SAUR</name>
<dbReference type="CDD" id="cd14517">
    <property type="entry name" value="DSP_STYXL1"/>
    <property type="match status" value="1"/>
</dbReference>
<evidence type="ECO:0000313" key="3">
    <source>
        <dbReference type="RefSeq" id="XP_013922805.1"/>
    </source>
</evidence>
<dbReference type="InterPro" id="IPR020422">
    <property type="entry name" value="TYR_PHOSPHATASE_DUAL_dom"/>
</dbReference>
<dbReference type="InterPro" id="IPR036873">
    <property type="entry name" value="Rhodanese-like_dom_sf"/>
</dbReference>
<evidence type="ECO:0000313" key="2">
    <source>
        <dbReference type="Proteomes" id="UP000504617"/>
    </source>
</evidence>
<dbReference type="Gene3D" id="3.90.190.10">
    <property type="entry name" value="Protein tyrosine phosphatase superfamily"/>
    <property type="match status" value="1"/>
</dbReference>
<evidence type="ECO:0000259" key="1">
    <source>
        <dbReference type="PROSITE" id="PS50054"/>
    </source>
</evidence>
<organism evidence="2 3">
    <name type="scientific">Thamnophis sirtalis</name>
    <dbReference type="NCBI Taxonomy" id="35019"/>
    <lineage>
        <taxon>Eukaryota</taxon>
        <taxon>Metazoa</taxon>
        <taxon>Chordata</taxon>
        <taxon>Craniata</taxon>
        <taxon>Vertebrata</taxon>
        <taxon>Euteleostomi</taxon>
        <taxon>Lepidosauria</taxon>
        <taxon>Squamata</taxon>
        <taxon>Bifurcata</taxon>
        <taxon>Unidentata</taxon>
        <taxon>Episquamata</taxon>
        <taxon>Toxicofera</taxon>
        <taxon>Serpentes</taxon>
        <taxon>Colubroidea</taxon>
        <taxon>Colubridae</taxon>
        <taxon>Natricinae</taxon>
        <taxon>Thamnophis</taxon>
    </lineage>
</organism>
<accession>A0A6I9YFW2</accession>
<dbReference type="Pfam" id="PF00782">
    <property type="entry name" value="DSPc"/>
    <property type="match status" value="1"/>
</dbReference>
<dbReference type="SUPFAM" id="SSF52821">
    <property type="entry name" value="Rhodanese/Cell cycle control phosphatase"/>
    <property type="match status" value="1"/>
</dbReference>
<dbReference type="Gene3D" id="3.40.250.10">
    <property type="entry name" value="Rhodanese-like domain"/>
    <property type="match status" value="1"/>
</dbReference>
<dbReference type="RefSeq" id="XP_013922806.1">
    <property type="nucleotide sequence ID" value="XM_014067331.1"/>
</dbReference>
<dbReference type="GO" id="GO:0005739">
    <property type="term" value="C:mitochondrion"/>
    <property type="evidence" value="ECO:0007669"/>
    <property type="project" value="TreeGrafter"/>
</dbReference>
<dbReference type="SUPFAM" id="SSF52799">
    <property type="entry name" value="(Phosphotyrosine protein) phosphatases II"/>
    <property type="match status" value="1"/>
</dbReference>
<dbReference type="GO" id="GO:0001691">
    <property type="term" value="F:pseudophosphatase activity"/>
    <property type="evidence" value="ECO:0007669"/>
    <property type="project" value="TreeGrafter"/>
</dbReference>
<proteinExistence type="predicted"/>
<dbReference type="PANTHER" id="PTHR46659">
    <property type="entry name" value="SERINE/THREONINE/TYROSINE-INTERACTING-LIKE PROTEIN 1"/>
    <property type="match status" value="1"/>
</dbReference>
<reference evidence="3 4" key="1">
    <citation type="submission" date="2025-04" db="UniProtKB">
        <authorList>
            <consortium name="RefSeq"/>
        </authorList>
    </citation>
    <scope>IDENTIFICATION</scope>
    <source>
        <tissue evidence="3 4">Skeletal muscle</tissue>
    </source>
</reference>
<gene>
    <name evidence="3 4" type="primary">STYXL1</name>
</gene>
<dbReference type="GO" id="GO:0004864">
    <property type="term" value="F:protein phosphatase inhibitor activity"/>
    <property type="evidence" value="ECO:0007669"/>
    <property type="project" value="TreeGrafter"/>
</dbReference>
<sequence length="332" mass="38330">MAGVTLCEPTELYNLLNQSTKISRLAEPNYLCLLDARTKREYNESHLMTALRVKTNPLGKYLVPQSVSLECVRYCVIYDGKTETVDAAFDMDYDLLDVDKELTPFDTGLDIKELRKKTSSEYNAKEGSAARCARIMQRLTRFPVMVLRGGYERFTASYHYLRTQKIFWMLQELEAFKTYPVEIVPAKLYMGNYTQACDSQIQKDLKIKAHINISEEAGIFFLEDTEKLLHIPIPDSLEADLFSHFRHICHFIDGNLHNGAVLVFSTLGISRCSTAVMAYLIHSCRLYLKNAWKHVQKCKNNIRPNRAFVQQLSDWEQKFYITAITDISEPNY</sequence>
<dbReference type="SMART" id="SM00195">
    <property type="entry name" value="DSPc"/>
    <property type="match status" value="1"/>
</dbReference>
<dbReference type="PANTHER" id="PTHR46659:SF1">
    <property type="entry name" value="SERINE_THREONINE_TYROSINE-INTERACTING-LIKE PROTEIN 1"/>
    <property type="match status" value="1"/>
</dbReference>
<dbReference type="AlphaFoldDB" id="A0A6I9YFW2"/>
<dbReference type="InterPro" id="IPR029021">
    <property type="entry name" value="Prot-tyrosine_phosphatase-like"/>
</dbReference>
<dbReference type="OrthoDB" id="10252009at2759"/>
<evidence type="ECO:0000313" key="4">
    <source>
        <dbReference type="RefSeq" id="XP_013922806.1"/>
    </source>
</evidence>
<dbReference type="Proteomes" id="UP000504617">
    <property type="component" value="Unplaced"/>
</dbReference>
<dbReference type="FunFam" id="3.90.190.10:FF:000082">
    <property type="entry name" value="Serine/threonine/tyrosine-interacting-like protein 1"/>
    <property type="match status" value="1"/>
</dbReference>